<feature type="chain" id="PRO_5032586953" description="Secreted protein" evidence="1">
    <location>
        <begin position="27"/>
        <end position="69"/>
    </location>
</feature>
<proteinExistence type="predicted"/>
<keyword evidence="1" id="KW-0732">Signal</keyword>
<evidence type="ECO:0000313" key="3">
    <source>
        <dbReference type="Proteomes" id="UP000652761"/>
    </source>
</evidence>
<comment type="caution">
    <text evidence="2">The sequence shown here is derived from an EMBL/GenBank/DDBJ whole genome shotgun (WGS) entry which is preliminary data.</text>
</comment>
<evidence type="ECO:0000313" key="2">
    <source>
        <dbReference type="EMBL" id="MQL80139.1"/>
    </source>
</evidence>
<evidence type="ECO:0008006" key="4">
    <source>
        <dbReference type="Google" id="ProtNLM"/>
    </source>
</evidence>
<organism evidence="2 3">
    <name type="scientific">Colocasia esculenta</name>
    <name type="common">Wild taro</name>
    <name type="synonym">Arum esculentum</name>
    <dbReference type="NCBI Taxonomy" id="4460"/>
    <lineage>
        <taxon>Eukaryota</taxon>
        <taxon>Viridiplantae</taxon>
        <taxon>Streptophyta</taxon>
        <taxon>Embryophyta</taxon>
        <taxon>Tracheophyta</taxon>
        <taxon>Spermatophyta</taxon>
        <taxon>Magnoliopsida</taxon>
        <taxon>Liliopsida</taxon>
        <taxon>Araceae</taxon>
        <taxon>Aroideae</taxon>
        <taxon>Colocasieae</taxon>
        <taxon>Colocasia</taxon>
    </lineage>
</organism>
<dbReference type="Proteomes" id="UP000652761">
    <property type="component" value="Unassembled WGS sequence"/>
</dbReference>
<sequence length="69" mass="7910">MGLQLCGLQVWCWLVSTVLWLVLVERQLNLSSVTARLRAAVGPYVRDCETESLNSIVVSMKWFGYWCCQ</sequence>
<protein>
    <recommendedName>
        <fullName evidence="4">Secreted protein</fullName>
    </recommendedName>
</protein>
<feature type="signal peptide" evidence="1">
    <location>
        <begin position="1"/>
        <end position="26"/>
    </location>
</feature>
<gene>
    <name evidence="2" type="ORF">Taro_012585</name>
</gene>
<name>A0A843UJK1_COLES</name>
<keyword evidence="3" id="KW-1185">Reference proteome</keyword>
<reference evidence="2" key="1">
    <citation type="submission" date="2017-07" db="EMBL/GenBank/DDBJ databases">
        <title>Taro Niue Genome Assembly and Annotation.</title>
        <authorList>
            <person name="Atibalentja N."/>
            <person name="Keating K."/>
            <person name="Fields C.J."/>
        </authorList>
    </citation>
    <scope>NUCLEOTIDE SEQUENCE</scope>
    <source>
        <strain evidence="2">Niue_2</strain>
        <tissue evidence="2">Leaf</tissue>
    </source>
</reference>
<accession>A0A843UJK1</accession>
<dbReference type="EMBL" id="NMUH01000491">
    <property type="protein sequence ID" value="MQL80139.1"/>
    <property type="molecule type" value="Genomic_DNA"/>
</dbReference>
<evidence type="ECO:0000256" key="1">
    <source>
        <dbReference type="SAM" id="SignalP"/>
    </source>
</evidence>
<dbReference type="AlphaFoldDB" id="A0A843UJK1"/>